<name>A0A8H3DZ12_9AGAM</name>
<keyword evidence="4 5" id="KW-0472">Membrane</keyword>
<dbReference type="GO" id="GO:0016020">
    <property type="term" value="C:membrane"/>
    <property type="evidence" value="ECO:0007669"/>
    <property type="project" value="UniProtKB-SubCell"/>
</dbReference>
<gene>
    <name evidence="7" type="ORF">RDB_LOCUS66928</name>
</gene>
<dbReference type="GO" id="GO:0016491">
    <property type="term" value="F:oxidoreductase activity"/>
    <property type="evidence" value="ECO:0007669"/>
    <property type="project" value="InterPro"/>
</dbReference>
<dbReference type="GO" id="GO:0005506">
    <property type="term" value="F:iron ion binding"/>
    <property type="evidence" value="ECO:0007669"/>
    <property type="project" value="InterPro"/>
</dbReference>
<proteinExistence type="predicted"/>
<organism evidence="7 8">
    <name type="scientific">Rhizoctonia solani</name>
    <dbReference type="NCBI Taxonomy" id="456999"/>
    <lineage>
        <taxon>Eukaryota</taxon>
        <taxon>Fungi</taxon>
        <taxon>Dikarya</taxon>
        <taxon>Basidiomycota</taxon>
        <taxon>Agaricomycotina</taxon>
        <taxon>Agaricomycetes</taxon>
        <taxon>Cantharellales</taxon>
        <taxon>Ceratobasidiaceae</taxon>
        <taxon>Rhizoctonia</taxon>
    </lineage>
</organism>
<dbReference type="EMBL" id="CAJNJQ010001340">
    <property type="protein sequence ID" value="CAE7133802.1"/>
    <property type="molecule type" value="Genomic_DNA"/>
</dbReference>
<feature type="transmembrane region" description="Helical" evidence="5">
    <location>
        <begin position="264"/>
        <end position="281"/>
    </location>
</feature>
<evidence type="ECO:0000313" key="8">
    <source>
        <dbReference type="Proteomes" id="UP000663827"/>
    </source>
</evidence>
<evidence type="ECO:0000256" key="2">
    <source>
        <dbReference type="ARBA" id="ARBA00022692"/>
    </source>
</evidence>
<comment type="caution">
    <text evidence="7">The sequence shown here is derived from an EMBL/GenBank/DDBJ whole genome shotgun (WGS) entry which is preliminary data.</text>
</comment>
<feature type="domain" description="Fatty acid hydroxylase" evidence="6">
    <location>
        <begin position="197"/>
        <end position="315"/>
    </location>
</feature>
<dbReference type="PANTHER" id="PTHR11863">
    <property type="entry name" value="STEROL DESATURASE"/>
    <property type="match status" value="1"/>
</dbReference>
<dbReference type="AlphaFoldDB" id="A0A8H3DZ12"/>
<evidence type="ECO:0000256" key="5">
    <source>
        <dbReference type="SAM" id="Phobius"/>
    </source>
</evidence>
<protein>
    <recommendedName>
        <fullName evidence="6">Fatty acid hydroxylase domain-containing protein</fullName>
    </recommendedName>
</protein>
<feature type="transmembrane region" description="Helical" evidence="5">
    <location>
        <begin position="105"/>
        <end position="132"/>
    </location>
</feature>
<evidence type="ECO:0000313" key="7">
    <source>
        <dbReference type="EMBL" id="CAE7133802.1"/>
    </source>
</evidence>
<evidence type="ECO:0000259" key="6">
    <source>
        <dbReference type="Pfam" id="PF04116"/>
    </source>
</evidence>
<accession>A0A8H3DZ12</accession>
<dbReference type="InterPro" id="IPR050307">
    <property type="entry name" value="Sterol_Desaturase_Related"/>
</dbReference>
<dbReference type="InterPro" id="IPR006694">
    <property type="entry name" value="Fatty_acid_hydroxylase"/>
</dbReference>
<evidence type="ECO:0000256" key="1">
    <source>
        <dbReference type="ARBA" id="ARBA00004370"/>
    </source>
</evidence>
<dbReference type="GO" id="GO:0008610">
    <property type="term" value="P:lipid biosynthetic process"/>
    <property type="evidence" value="ECO:0007669"/>
    <property type="project" value="InterPro"/>
</dbReference>
<evidence type="ECO:0000256" key="4">
    <source>
        <dbReference type="ARBA" id="ARBA00023136"/>
    </source>
</evidence>
<comment type="subcellular location">
    <subcellularLocation>
        <location evidence="1">Membrane</location>
    </subcellularLocation>
</comment>
<dbReference type="Proteomes" id="UP000663827">
    <property type="component" value="Unassembled WGS sequence"/>
</dbReference>
<keyword evidence="3 5" id="KW-1133">Transmembrane helix</keyword>
<evidence type="ECO:0000256" key="3">
    <source>
        <dbReference type="ARBA" id="ARBA00022989"/>
    </source>
</evidence>
<feature type="transmembrane region" description="Helical" evidence="5">
    <location>
        <begin position="190"/>
        <end position="210"/>
    </location>
</feature>
<reference evidence="7" key="1">
    <citation type="submission" date="2021-01" db="EMBL/GenBank/DDBJ databases">
        <authorList>
            <person name="Kaushik A."/>
        </authorList>
    </citation>
    <scope>NUCLEOTIDE SEQUENCE</scope>
    <source>
        <strain evidence="7">AG5</strain>
    </source>
</reference>
<keyword evidence="2 5" id="KW-0812">Transmembrane</keyword>
<dbReference type="Pfam" id="PF04116">
    <property type="entry name" value="FA_hydroxylase"/>
    <property type="match status" value="1"/>
</dbReference>
<sequence length="374" mass="43415">MPTRSLTGPIRMVFSTRPFQTLRPLDLAKDFAEAMTFTATPTLLLIFDFPPGREENGKLITPVRAIDAASKIASHSSSLPPWLLKYASPATTASAWPRDYIPRQLISLCVITYIGIYILYFVFAALSYYFIFDHNMMKHPKFLKNQVKLEIQSAQRAFPGMIILTLPWFLGEVRGYSRLYSDPAEYGYTYLVLSVPFFLVFTDYLVYWAHRLLHHPLLYKRLHKPHHKWLIPTPFASHAFHPVDGYAQSLPYHLFIFLFPLQRWVYIGLFVVINCWAIFIHDSDMVTGNTFIHVINGPAHHTLHHLYFTCNYGQVRQRIFLQALAKQLTIFTLFAQYFTWADRWYGSYKHPSPEFDPLNDIKVVDSAAAKHKSD</sequence>